<dbReference type="SUPFAM" id="SSF55781">
    <property type="entry name" value="GAF domain-like"/>
    <property type="match status" value="1"/>
</dbReference>
<organism evidence="6 7">
    <name type="scientific">[Clostridium] aminophilum</name>
    <dbReference type="NCBI Taxonomy" id="1526"/>
    <lineage>
        <taxon>Bacteria</taxon>
        <taxon>Bacillati</taxon>
        <taxon>Bacillota</taxon>
        <taxon>Clostridia</taxon>
        <taxon>Lachnospirales</taxon>
        <taxon>Lachnospiraceae</taxon>
    </lineage>
</organism>
<dbReference type="PROSITE" id="PS51077">
    <property type="entry name" value="HTH_ICLR"/>
    <property type="match status" value="1"/>
</dbReference>
<keyword evidence="3" id="KW-0804">Transcription</keyword>
<dbReference type="AlphaFoldDB" id="A0A1I6J3J4"/>
<dbReference type="GO" id="GO:0045892">
    <property type="term" value="P:negative regulation of DNA-templated transcription"/>
    <property type="evidence" value="ECO:0007669"/>
    <property type="project" value="TreeGrafter"/>
</dbReference>
<evidence type="ECO:0000256" key="3">
    <source>
        <dbReference type="ARBA" id="ARBA00023163"/>
    </source>
</evidence>
<dbReference type="PANTHER" id="PTHR30136:SF35">
    <property type="entry name" value="HTH-TYPE TRANSCRIPTIONAL REGULATOR RV1719"/>
    <property type="match status" value="1"/>
</dbReference>
<protein>
    <submittedName>
        <fullName evidence="6">Transcriptional regulator, IclR family</fullName>
    </submittedName>
</protein>
<dbReference type="Proteomes" id="UP000214760">
    <property type="component" value="Unassembled WGS sequence"/>
</dbReference>
<reference evidence="6 7" key="1">
    <citation type="submission" date="2016-10" db="EMBL/GenBank/DDBJ databases">
        <authorList>
            <person name="de Groot N.N."/>
        </authorList>
    </citation>
    <scope>NUCLEOTIDE SEQUENCE [LARGE SCALE GENOMIC DNA]</scope>
    <source>
        <strain evidence="6 7">F</strain>
    </source>
</reference>
<sequence length="253" mass="28319">MVQSLKRSMEILELLRDNTHKYTIAEISAKAELPPSTVHRILQTFCEMRYVTRDESSHTYELGPALIPLGRSAAGNYRIQDAALPLLKKLAFTTREDTYLVIRVGDKGLVLQKVDGPNHLKVVEEFGYELDLHCGAIRKVLLAFQPKDYIDYYLEKCVPNPDAFPQISSRALKVELDEIRRDGIACSYGEYVHDACGIGSPVFGPDGKIEASVGIIVPHSRIAEKVQLDRLKKEVASCASELSYFLGNALPRR</sequence>
<accession>A0A1I6J3J4</accession>
<dbReference type="Gene3D" id="3.30.450.40">
    <property type="match status" value="1"/>
</dbReference>
<dbReference type="InterPro" id="IPR005471">
    <property type="entry name" value="Tscrpt_reg_IclR_N"/>
</dbReference>
<dbReference type="InterPro" id="IPR029016">
    <property type="entry name" value="GAF-like_dom_sf"/>
</dbReference>
<dbReference type="GO" id="GO:0003677">
    <property type="term" value="F:DNA binding"/>
    <property type="evidence" value="ECO:0007669"/>
    <property type="project" value="UniProtKB-KW"/>
</dbReference>
<dbReference type="SUPFAM" id="SSF46785">
    <property type="entry name" value="Winged helix' DNA-binding domain"/>
    <property type="match status" value="1"/>
</dbReference>
<feature type="domain" description="IclR-ED" evidence="5">
    <location>
        <begin position="65"/>
        <end position="248"/>
    </location>
</feature>
<dbReference type="InterPro" id="IPR050707">
    <property type="entry name" value="HTH_MetabolicPath_Reg"/>
</dbReference>
<evidence type="ECO:0000256" key="2">
    <source>
        <dbReference type="ARBA" id="ARBA00023125"/>
    </source>
</evidence>
<keyword evidence="2" id="KW-0238">DNA-binding</keyword>
<dbReference type="GO" id="GO:0003700">
    <property type="term" value="F:DNA-binding transcription factor activity"/>
    <property type="evidence" value="ECO:0007669"/>
    <property type="project" value="TreeGrafter"/>
</dbReference>
<proteinExistence type="predicted"/>
<dbReference type="PROSITE" id="PS51078">
    <property type="entry name" value="ICLR_ED"/>
    <property type="match status" value="1"/>
</dbReference>
<evidence type="ECO:0000313" key="6">
    <source>
        <dbReference type="EMBL" id="SFR73497.1"/>
    </source>
</evidence>
<dbReference type="InterPro" id="IPR036388">
    <property type="entry name" value="WH-like_DNA-bd_sf"/>
</dbReference>
<dbReference type="RefSeq" id="WP_031474870.1">
    <property type="nucleotide sequence ID" value="NZ_FOZC01000005.1"/>
</dbReference>
<name>A0A1I6J3J4_9FIRM</name>
<evidence type="ECO:0000259" key="5">
    <source>
        <dbReference type="PROSITE" id="PS51078"/>
    </source>
</evidence>
<dbReference type="InterPro" id="IPR036390">
    <property type="entry name" value="WH_DNA-bd_sf"/>
</dbReference>
<dbReference type="InterPro" id="IPR014757">
    <property type="entry name" value="Tscrpt_reg_IclR_C"/>
</dbReference>
<gene>
    <name evidence="6" type="ORF">SAMN02910262_01138</name>
</gene>
<keyword evidence="1" id="KW-0805">Transcription regulation</keyword>
<evidence type="ECO:0000259" key="4">
    <source>
        <dbReference type="PROSITE" id="PS51077"/>
    </source>
</evidence>
<evidence type="ECO:0000256" key="1">
    <source>
        <dbReference type="ARBA" id="ARBA00023015"/>
    </source>
</evidence>
<feature type="domain" description="HTH iclR-type" evidence="4">
    <location>
        <begin position="2"/>
        <end position="64"/>
    </location>
</feature>
<dbReference type="PANTHER" id="PTHR30136">
    <property type="entry name" value="HELIX-TURN-HELIX TRANSCRIPTIONAL REGULATOR, ICLR FAMILY"/>
    <property type="match status" value="1"/>
</dbReference>
<dbReference type="SMART" id="SM00346">
    <property type="entry name" value="HTH_ICLR"/>
    <property type="match status" value="1"/>
</dbReference>
<dbReference type="EMBL" id="FOZC01000005">
    <property type="protein sequence ID" value="SFR73497.1"/>
    <property type="molecule type" value="Genomic_DNA"/>
</dbReference>
<evidence type="ECO:0000313" key="7">
    <source>
        <dbReference type="Proteomes" id="UP000214760"/>
    </source>
</evidence>
<dbReference type="Pfam" id="PF01614">
    <property type="entry name" value="IclR_C"/>
    <property type="match status" value="1"/>
</dbReference>
<dbReference type="Pfam" id="PF09339">
    <property type="entry name" value="HTH_IclR"/>
    <property type="match status" value="1"/>
</dbReference>
<dbReference type="Gene3D" id="1.10.10.10">
    <property type="entry name" value="Winged helix-like DNA-binding domain superfamily/Winged helix DNA-binding domain"/>
    <property type="match status" value="1"/>
</dbReference>